<feature type="signal peptide" evidence="2">
    <location>
        <begin position="1"/>
        <end position="16"/>
    </location>
</feature>
<keyword evidence="2" id="KW-0732">Signal</keyword>
<dbReference type="EMBL" id="AZHF01000011">
    <property type="protein sequence ID" value="OAA69253.1"/>
    <property type="molecule type" value="Genomic_DNA"/>
</dbReference>
<feature type="compositionally biased region" description="Low complexity" evidence="1">
    <location>
        <begin position="41"/>
        <end position="61"/>
    </location>
</feature>
<feature type="chain" id="PRO_5007895486" description="Cell wall galactomannoprotein" evidence="2">
    <location>
        <begin position="17"/>
        <end position="173"/>
    </location>
</feature>
<sequence>MKFLVTLPLLAVAAKAQIAASSQSNPLPNTLASSLRPAAPPTMTTPTATNTGSSGPSPSSALGKTPQADLLALLAPVVGTISESFQAANNNAVKAEQDGQAPAVEAALDGIISALEEGTLTIALALQGVEKSRLGDLLGGKKGALHEALDGLQYSVADIGKLLRGLVHGPSGQ</sequence>
<reference evidence="3 4" key="1">
    <citation type="journal article" date="2016" name="Genome Biol. Evol.">
        <title>Divergent and convergent evolution of fungal pathogenicity.</title>
        <authorList>
            <person name="Shang Y."/>
            <person name="Xiao G."/>
            <person name="Zheng P."/>
            <person name="Cen K."/>
            <person name="Zhan S."/>
            <person name="Wang C."/>
        </authorList>
    </citation>
    <scope>NUCLEOTIDE SEQUENCE [LARGE SCALE GENOMIC DNA]</scope>
    <source>
        <strain evidence="3 4">RCEF 1005</strain>
    </source>
</reference>
<comment type="caution">
    <text evidence="3">The sequence shown here is derived from an EMBL/GenBank/DDBJ whole genome shotgun (WGS) entry which is preliminary data.</text>
</comment>
<evidence type="ECO:0000313" key="3">
    <source>
        <dbReference type="EMBL" id="OAA69253.1"/>
    </source>
</evidence>
<accession>A0A168AVN5</accession>
<evidence type="ECO:0000313" key="4">
    <source>
        <dbReference type="Proteomes" id="UP000076881"/>
    </source>
</evidence>
<dbReference type="AlphaFoldDB" id="A0A168AVN5"/>
<dbReference type="Proteomes" id="UP000076881">
    <property type="component" value="Unassembled WGS sequence"/>
</dbReference>
<proteinExistence type="predicted"/>
<name>A0A168AVN5_CORDF</name>
<organism evidence="3 4">
    <name type="scientific">Akanthomyces lecanii RCEF 1005</name>
    <dbReference type="NCBI Taxonomy" id="1081108"/>
    <lineage>
        <taxon>Eukaryota</taxon>
        <taxon>Fungi</taxon>
        <taxon>Dikarya</taxon>
        <taxon>Ascomycota</taxon>
        <taxon>Pezizomycotina</taxon>
        <taxon>Sordariomycetes</taxon>
        <taxon>Hypocreomycetidae</taxon>
        <taxon>Hypocreales</taxon>
        <taxon>Cordycipitaceae</taxon>
        <taxon>Akanthomyces</taxon>
        <taxon>Cordyceps confragosa</taxon>
    </lineage>
</organism>
<feature type="region of interest" description="Disordered" evidence="1">
    <location>
        <begin position="23"/>
        <end position="63"/>
    </location>
</feature>
<gene>
    <name evidence="3" type="ORF">LEL_10129</name>
</gene>
<keyword evidence="4" id="KW-1185">Reference proteome</keyword>
<evidence type="ECO:0000256" key="1">
    <source>
        <dbReference type="SAM" id="MobiDB-lite"/>
    </source>
</evidence>
<evidence type="ECO:0000256" key="2">
    <source>
        <dbReference type="SAM" id="SignalP"/>
    </source>
</evidence>
<protein>
    <recommendedName>
        <fullName evidence="5">Cell wall galactomannoprotein</fullName>
    </recommendedName>
</protein>
<evidence type="ECO:0008006" key="5">
    <source>
        <dbReference type="Google" id="ProtNLM"/>
    </source>
</evidence>